<dbReference type="EMBL" id="CAMXCT010000156">
    <property type="protein sequence ID" value="CAI3974758.1"/>
    <property type="molecule type" value="Genomic_DNA"/>
</dbReference>
<proteinExistence type="predicted"/>
<dbReference type="EMBL" id="CAMXCT020000156">
    <property type="protein sequence ID" value="CAL1128133.1"/>
    <property type="molecule type" value="Genomic_DNA"/>
</dbReference>
<dbReference type="EMBL" id="CAMXCT030000156">
    <property type="protein sequence ID" value="CAL4762070.1"/>
    <property type="molecule type" value="Genomic_DNA"/>
</dbReference>
<reference evidence="5" key="2">
    <citation type="submission" date="2024-04" db="EMBL/GenBank/DDBJ databases">
        <authorList>
            <person name="Chen Y."/>
            <person name="Shah S."/>
            <person name="Dougan E. K."/>
            <person name="Thang M."/>
            <person name="Chan C."/>
        </authorList>
    </citation>
    <scope>NUCLEOTIDE SEQUENCE [LARGE SCALE GENOMIC DNA]</scope>
</reference>
<keyword evidence="1" id="KW-0862">Zinc</keyword>
<keyword evidence="1" id="KW-0863">Zinc-finger</keyword>
<gene>
    <name evidence="4" type="ORF">C1SCF055_LOCUS3134</name>
</gene>
<dbReference type="InterPro" id="IPR000571">
    <property type="entry name" value="Znf_CCCH"/>
</dbReference>
<reference evidence="4" key="1">
    <citation type="submission" date="2022-10" db="EMBL/GenBank/DDBJ databases">
        <authorList>
            <person name="Chen Y."/>
            <person name="Dougan E. K."/>
            <person name="Chan C."/>
            <person name="Rhodes N."/>
            <person name="Thang M."/>
        </authorList>
    </citation>
    <scope>NUCLEOTIDE SEQUENCE</scope>
</reference>
<dbReference type="PROSITE" id="PS50103">
    <property type="entry name" value="ZF_C3H1"/>
    <property type="match status" value="1"/>
</dbReference>
<evidence type="ECO:0000259" key="3">
    <source>
        <dbReference type="PROSITE" id="PS50103"/>
    </source>
</evidence>
<evidence type="ECO:0000256" key="1">
    <source>
        <dbReference type="PROSITE-ProRule" id="PRU00723"/>
    </source>
</evidence>
<keyword evidence="1" id="KW-0479">Metal-binding</keyword>
<dbReference type="Proteomes" id="UP001152797">
    <property type="component" value="Unassembled WGS sequence"/>
</dbReference>
<dbReference type="AlphaFoldDB" id="A0A9P1BJW0"/>
<dbReference type="OrthoDB" id="411372at2759"/>
<feature type="region of interest" description="Disordered" evidence="2">
    <location>
        <begin position="1"/>
        <end position="57"/>
    </location>
</feature>
<comment type="caution">
    <text evidence="4">The sequence shown here is derived from an EMBL/GenBank/DDBJ whole genome shotgun (WGS) entry which is preliminary data.</text>
</comment>
<evidence type="ECO:0000313" key="4">
    <source>
        <dbReference type="EMBL" id="CAI3974758.1"/>
    </source>
</evidence>
<evidence type="ECO:0000256" key="2">
    <source>
        <dbReference type="SAM" id="MobiDB-lite"/>
    </source>
</evidence>
<organism evidence="4">
    <name type="scientific">Cladocopium goreaui</name>
    <dbReference type="NCBI Taxonomy" id="2562237"/>
    <lineage>
        <taxon>Eukaryota</taxon>
        <taxon>Sar</taxon>
        <taxon>Alveolata</taxon>
        <taxon>Dinophyceae</taxon>
        <taxon>Suessiales</taxon>
        <taxon>Symbiodiniaceae</taxon>
        <taxon>Cladocopium</taxon>
    </lineage>
</organism>
<evidence type="ECO:0000313" key="6">
    <source>
        <dbReference type="Proteomes" id="UP001152797"/>
    </source>
</evidence>
<feature type="zinc finger region" description="C3H1-type" evidence="1">
    <location>
        <begin position="544"/>
        <end position="566"/>
    </location>
</feature>
<sequence>MDVQEEETQGNMEVTTEDPDLPRGGLGFSAGESGSYPDAGQVPLAPKAEGSGTSPPGFVRPMVQPMVLQPVRFMLDPENHAFSKLVAFRASYPSISQLLGEYAPIMHRGGADGLILPLHAPAPVRSGCPMKALRGRSKDGLGAATLKTRKGTKVPYEPPSASYTMEGIVWNLVPLDGKPTWVQSPDTAKGAVGPESDVGTSSKFAKSIDAIQFAQAPAATCSLDEVTMADVVPMALRMSMREEVLGTRTPRRLPNFSLSRSATSRPDKALDIQSKAIHKADQDDEEGMHSVADSEAYSKGVEMLRKTNLEILRQKMKESLLDNQSNTLEAIVQMTAPKHTLVLEFLELVIQNTAMTMTSKAIERALGRLQWATAVCPLTKNLKQPFCALKMAVTSSGRPPKTVRLLALLMKFPRAFKDGNPKKRIAALELLGTLVLTHCVLKLQGKTASAVKIPVGSDNQSSVFSSYQSRLFWNSGYFDLAHLVANVQTPGLQPTAEDVEEEHQKLQYEHLPLPQIQKLVAGMESLEMFPSMGSLGHPFTCASPCRHFLEGNCQDGALCAFCHRCNPMSLQSTPLACGQRFYL</sequence>
<feature type="domain" description="C3H1-type" evidence="3">
    <location>
        <begin position="544"/>
        <end position="566"/>
    </location>
</feature>
<dbReference type="GO" id="GO:0008270">
    <property type="term" value="F:zinc ion binding"/>
    <property type="evidence" value="ECO:0007669"/>
    <property type="project" value="UniProtKB-KW"/>
</dbReference>
<accession>A0A9P1BJW0</accession>
<protein>
    <recommendedName>
        <fullName evidence="3">C3H1-type domain-containing protein</fullName>
    </recommendedName>
</protein>
<keyword evidence="6" id="KW-1185">Reference proteome</keyword>
<name>A0A9P1BJW0_9DINO</name>
<evidence type="ECO:0000313" key="5">
    <source>
        <dbReference type="EMBL" id="CAL1128133.1"/>
    </source>
</evidence>